<evidence type="ECO:0000313" key="7">
    <source>
        <dbReference type="Proteomes" id="UP000037029"/>
    </source>
</evidence>
<evidence type="ECO:0000256" key="2">
    <source>
        <dbReference type="ARBA" id="ARBA00022801"/>
    </source>
</evidence>
<evidence type="ECO:0000256" key="1">
    <source>
        <dbReference type="ARBA" id="ARBA00022723"/>
    </source>
</evidence>
<sequence length="227" mass="25955">MARPRVKCAPEHVLVFDLDDTLYLERDYVLSGLGAVGAWARERLGLVEYGTFLRRKFEAGARTQLFDDCLRDLDIDPTPSLVGRMLAVYRQHRPIIELAPDAADFLTNIAPHIAIGVITDGYLDAQRRKIRALDLYRRGVSLGICTDRWGRAHWKPDRRAFLHMQEYFGLANHCFTYVADNPVKDFIAPKALGWRTIRIVRPGRIDHADHPARHCDAQRVIENLGEL</sequence>
<dbReference type="KEGG" id="sya:A6768_14575"/>
<dbReference type="InterPro" id="IPR051400">
    <property type="entry name" value="HAD-like_hydrolase"/>
</dbReference>
<dbReference type="InterPro" id="IPR023214">
    <property type="entry name" value="HAD_sf"/>
</dbReference>
<dbReference type="Proteomes" id="UP000219422">
    <property type="component" value="Chromosome"/>
</dbReference>
<dbReference type="AlphaFoldDB" id="A0A291N1J6"/>
<keyword evidence="1" id="KW-0479">Metal-binding</keyword>
<evidence type="ECO:0000256" key="3">
    <source>
        <dbReference type="ARBA" id="ARBA00022842"/>
    </source>
</evidence>
<dbReference type="PANTHER" id="PTHR46470">
    <property type="entry name" value="N-ACYLNEURAMINATE-9-PHOSPHATASE"/>
    <property type="match status" value="1"/>
</dbReference>
<keyword evidence="2 4" id="KW-0378">Hydrolase</keyword>
<dbReference type="Proteomes" id="UP000037029">
    <property type="component" value="Chromosome"/>
</dbReference>
<evidence type="ECO:0000313" key="5">
    <source>
        <dbReference type="EMBL" id="ATP20547.1"/>
    </source>
</evidence>
<dbReference type="GO" id="GO:0046872">
    <property type="term" value="F:metal ion binding"/>
    <property type="evidence" value="ECO:0007669"/>
    <property type="project" value="UniProtKB-KW"/>
</dbReference>
<dbReference type="GO" id="GO:0016791">
    <property type="term" value="F:phosphatase activity"/>
    <property type="evidence" value="ECO:0007669"/>
    <property type="project" value="TreeGrafter"/>
</dbReference>
<reference evidence="6 9" key="3">
    <citation type="submission" date="2018-07" db="EMBL/GenBank/DDBJ databases">
        <title>Genomic and Epidemiologic Investigation of an Indolent Hospital Outbreak.</title>
        <authorList>
            <person name="Johnson R.C."/>
            <person name="Deming C."/>
            <person name="Conlan S."/>
            <person name="Zellmer C.J."/>
            <person name="Michelin A.V."/>
            <person name="Lee-Lin S."/>
            <person name="Thomas P.J."/>
            <person name="Park M."/>
            <person name="Weingarten R.A."/>
            <person name="Less J."/>
            <person name="Dekker J.P."/>
            <person name="Frank K.M."/>
            <person name="Musser K.A."/>
            <person name="Mcquiston J.R."/>
            <person name="Henderson D.K."/>
            <person name="Lau A.F."/>
            <person name="Palmore T.N."/>
            <person name="Segre J.A."/>
        </authorList>
    </citation>
    <scope>NUCLEOTIDE SEQUENCE [LARGE SCALE GENOMIC DNA]</scope>
    <source>
        <strain evidence="6 9">SK-NIH.Env6_1116</strain>
    </source>
</reference>
<dbReference type="InterPro" id="IPR036412">
    <property type="entry name" value="HAD-like_sf"/>
</dbReference>
<protein>
    <submittedName>
        <fullName evidence="4">HAD family hydrolase</fullName>
    </submittedName>
</protein>
<gene>
    <name evidence="4" type="ORF">A6768_14575</name>
    <name evidence="5" type="ORF">BV87_20650</name>
    <name evidence="6" type="ORF">DAH51_09840</name>
</gene>
<dbReference type="GeneID" id="57778061"/>
<dbReference type="PANTHER" id="PTHR46470:SF2">
    <property type="entry name" value="GLYCERALDEHYDE 3-PHOSPHATE PHOSPHATASE"/>
    <property type="match status" value="1"/>
</dbReference>
<evidence type="ECO:0000313" key="9">
    <source>
        <dbReference type="Proteomes" id="UP000287401"/>
    </source>
</evidence>
<dbReference type="EMBL" id="CP020925">
    <property type="protein sequence ID" value="ATP20547.1"/>
    <property type="molecule type" value="Genomic_DNA"/>
</dbReference>
<dbReference type="Gene3D" id="1.10.150.520">
    <property type="match status" value="1"/>
</dbReference>
<name>A0A291N1J6_SPHYA</name>
<evidence type="ECO:0000313" key="4">
    <source>
        <dbReference type="EMBL" id="ATI81085.1"/>
    </source>
</evidence>
<dbReference type="Proteomes" id="UP000287401">
    <property type="component" value="Unassembled WGS sequence"/>
</dbReference>
<keyword evidence="3" id="KW-0460">Magnesium</keyword>
<dbReference type="SUPFAM" id="SSF56784">
    <property type="entry name" value="HAD-like"/>
    <property type="match status" value="1"/>
</dbReference>
<evidence type="ECO:0000313" key="6">
    <source>
        <dbReference type="EMBL" id="RSU57562.1"/>
    </source>
</evidence>
<dbReference type="EMBL" id="CP023741">
    <property type="protein sequence ID" value="ATI81085.1"/>
    <property type="molecule type" value="Genomic_DNA"/>
</dbReference>
<reference evidence="5 7" key="1">
    <citation type="submission" date="2017-04" db="EMBL/GenBank/DDBJ databases">
        <title>Characterization, genome and methylation analysis of a phthalic acid esters degrading strain Sphingobium yanoikuyae SHJ.</title>
        <authorList>
            <person name="Feng L."/>
        </authorList>
    </citation>
    <scope>NUCLEOTIDE SEQUENCE [LARGE SCALE GENOMIC DNA]</scope>
    <source>
        <strain evidence="5 7">SHJ</strain>
    </source>
</reference>
<proteinExistence type="predicted"/>
<organism evidence="4 8">
    <name type="scientific">Sphingobium yanoikuyae</name>
    <name type="common">Sphingomonas yanoikuyae</name>
    <dbReference type="NCBI Taxonomy" id="13690"/>
    <lineage>
        <taxon>Bacteria</taxon>
        <taxon>Pseudomonadati</taxon>
        <taxon>Pseudomonadota</taxon>
        <taxon>Alphaproteobacteria</taxon>
        <taxon>Sphingomonadales</taxon>
        <taxon>Sphingomonadaceae</taxon>
        <taxon>Sphingobium</taxon>
    </lineage>
</organism>
<dbReference type="RefSeq" id="WP_048937505.1">
    <property type="nucleotide sequence ID" value="NZ_CP023741.1"/>
</dbReference>
<evidence type="ECO:0000313" key="8">
    <source>
        <dbReference type="Proteomes" id="UP000219422"/>
    </source>
</evidence>
<accession>A0A291N1J6</accession>
<dbReference type="Gene3D" id="3.40.50.1000">
    <property type="entry name" value="HAD superfamily/HAD-like"/>
    <property type="match status" value="1"/>
</dbReference>
<dbReference type="EMBL" id="QRAL01000008">
    <property type="protein sequence ID" value="RSU57562.1"/>
    <property type="molecule type" value="Genomic_DNA"/>
</dbReference>
<reference evidence="4 8" key="2">
    <citation type="submission" date="2017-10" db="EMBL/GenBank/DDBJ databases">
        <title>Sphingobium yanoikuyae S72.</title>
        <authorList>
            <person name="Sanchez E."/>
            <person name="Bustos P."/>
            <person name="Mendoza P."/>
            <person name="Guo X."/>
            <person name="Mendoza A."/>
        </authorList>
    </citation>
    <scope>NUCLEOTIDE SEQUENCE [LARGE SCALE GENOMIC DNA]</scope>
    <source>
        <strain evidence="4 8">S72</strain>
    </source>
</reference>